<proteinExistence type="predicted"/>
<dbReference type="Gene3D" id="2.160.20.60">
    <property type="entry name" value="Glutamate synthase, alpha subunit, C-terminal domain"/>
    <property type="match status" value="2"/>
</dbReference>
<reference evidence="2 3" key="1">
    <citation type="journal article" date="2019" name="Genome Biol. Evol.">
        <title>Insights into the evolution of the New World diploid cottons (Gossypium, subgenus Houzingenia) based on genome sequencing.</title>
        <authorList>
            <person name="Grover C.E."/>
            <person name="Arick M.A. 2nd"/>
            <person name="Thrash A."/>
            <person name="Conover J.L."/>
            <person name="Sanders W.S."/>
            <person name="Peterson D.G."/>
            <person name="Frelichowski J.E."/>
            <person name="Scheffler J.A."/>
            <person name="Scheffler B.E."/>
            <person name="Wendel J.F."/>
        </authorList>
    </citation>
    <scope>NUCLEOTIDE SEQUENCE [LARGE SCALE GENOMIC DNA]</scope>
    <source>
        <strain evidence="2">57</strain>
        <tissue evidence="2">Leaf</tissue>
    </source>
</reference>
<dbReference type="InterPro" id="IPR002489">
    <property type="entry name" value="Glu_synth_asu_C"/>
</dbReference>
<dbReference type="GO" id="GO:0000176">
    <property type="term" value="C:nuclear exosome (RNase complex)"/>
    <property type="evidence" value="ECO:0007669"/>
    <property type="project" value="TreeGrafter"/>
</dbReference>
<dbReference type="InterPro" id="IPR045092">
    <property type="entry name" value="Rrp6-like"/>
</dbReference>
<organism evidence="2 3">
    <name type="scientific">Gossypium klotzschianum</name>
    <dbReference type="NCBI Taxonomy" id="34286"/>
    <lineage>
        <taxon>Eukaryota</taxon>
        <taxon>Viridiplantae</taxon>
        <taxon>Streptophyta</taxon>
        <taxon>Embryophyta</taxon>
        <taxon>Tracheophyta</taxon>
        <taxon>Spermatophyta</taxon>
        <taxon>Magnoliopsida</taxon>
        <taxon>eudicotyledons</taxon>
        <taxon>Gunneridae</taxon>
        <taxon>Pentapetalae</taxon>
        <taxon>rosids</taxon>
        <taxon>malvids</taxon>
        <taxon>Malvales</taxon>
        <taxon>Malvaceae</taxon>
        <taxon>Malvoideae</taxon>
        <taxon>Gossypium</taxon>
    </lineage>
</organism>
<dbReference type="GO" id="GO:0071037">
    <property type="term" value="P:nuclear polyadenylation-dependent snRNA catabolic process"/>
    <property type="evidence" value="ECO:0007669"/>
    <property type="project" value="TreeGrafter"/>
</dbReference>
<name>A0A7J8UZA4_9ROSI</name>
<keyword evidence="3" id="KW-1185">Reference proteome</keyword>
<dbReference type="GO" id="GO:0071035">
    <property type="term" value="P:nuclear polyadenylation-dependent rRNA catabolic process"/>
    <property type="evidence" value="ECO:0007669"/>
    <property type="project" value="TreeGrafter"/>
</dbReference>
<dbReference type="GO" id="GO:0071039">
    <property type="term" value="P:nuclear polyadenylation-dependent CUT catabolic process"/>
    <property type="evidence" value="ECO:0007669"/>
    <property type="project" value="TreeGrafter"/>
</dbReference>
<dbReference type="GO" id="GO:0071036">
    <property type="term" value="P:nuclear polyadenylation-dependent snoRNA catabolic process"/>
    <property type="evidence" value="ECO:0007669"/>
    <property type="project" value="TreeGrafter"/>
</dbReference>
<dbReference type="OrthoDB" id="4327079at2759"/>
<feature type="domain" description="Glutamate synthase alpha subunit C-terminal" evidence="1">
    <location>
        <begin position="239"/>
        <end position="281"/>
    </location>
</feature>
<dbReference type="PANTHER" id="PTHR12124">
    <property type="entry name" value="POLYMYOSITIS/SCLERODERMA AUTOANTIGEN-RELATED"/>
    <property type="match status" value="1"/>
</dbReference>
<comment type="caution">
    <text evidence="2">The sequence shown here is derived from an EMBL/GenBank/DDBJ whole genome shotgun (WGS) entry which is preliminary data.</text>
</comment>
<dbReference type="GO" id="GO:0071051">
    <property type="term" value="P:poly(A)-dependent snoRNA 3'-end processing"/>
    <property type="evidence" value="ECO:0007669"/>
    <property type="project" value="TreeGrafter"/>
</dbReference>
<dbReference type="Proteomes" id="UP000593573">
    <property type="component" value="Unassembled WGS sequence"/>
</dbReference>
<protein>
    <recommendedName>
        <fullName evidence="1">Glutamate synthase alpha subunit C-terminal domain-containing protein</fullName>
    </recommendedName>
</protein>
<dbReference type="InterPro" id="IPR036485">
    <property type="entry name" value="Glu_synth_asu_C_sf"/>
</dbReference>
<evidence type="ECO:0000313" key="2">
    <source>
        <dbReference type="EMBL" id="MBA0655857.1"/>
    </source>
</evidence>
<sequence>MSQLDAKLDAKLKATFKEFKDEFKGELRSELYSLFGQYLGYQNLSMRNTKTLVRESVDKDIANHKPIKPSSIESTPFQLGKEVKDLELATTLRNVDKFAVDLEYAREDTRYLLHIYDFMRIKLLPIPKDLVHFVALLVDVYKKSSDIQLNLGAIVSVVKYSIQNSITYEVVIYFQVRGILPKWGSTAIRAQEVHSNGLVLNDSLLVDLEVSHAIENEKEVHKTTKIYNTDQAVCGRIAANDYVGNGMAEGEVVVTPKENFGFYPEGATIVGNTCLYGAIGG</sequence>
<evidence type="ECO:0000313" key="3">
    <source>
        <dbReference type="Proteomes" id="UP000593573"/>
    </source>
</evidence>
<dbReference type="AlphaFoldDB" id="A0A7J8UZA4"/>
<accession>A0A7J8UZA4</accession>
<dbReference type="GO" id="GO:0071038">
    <property type="term" value="P:TRAMP-dependent tRNA surveillance pathway"/>
    <property type="evidence" value="ECO:0007669"/>
    <property type="project" value="TreeGrafter"/>
</dbReference>
<dbReference type="GO" id="GO:0005730">
    <property type="term" value="C:nucleolus"/>
    <property type="evidence" value="ECO:0007669"/>
    <property type="project" value="TreeGrafter"/>
</dbReference>
<dbReference type="EMBL" id="JABFAB010000008">
    <property type="protein sequence ID" value="MBA0655857.1"/>
    <property type="molecule type" value="Genomic_DNA"/>
</dbReference>
<dbReference type="GO" id="GO:0071040">
    <property type="term" value="P:nuclear polyadenylation-dependent antisense transcript catabolic process"/>
    <property type="evidence" value="ECO:0007669"/>
    <property type="project" value="TreeGrafter"/>
</dbReference>
<dbReference type="Pfam" id="PF01493">
    <property type="entry name" value="GXGXG"/>
    <property type="match status" value="1"/>
</dbReference>
<gene>
    <name evidence="2" type="ORF">Goklo_008280</name>
</gene>
<evidence type="ECO:0000259" key="1">
    <source>
        <dbReference type="Pfam" id="PF01493"/>
    </source>
</evidence>
<dbReference type="GO" id="GO:0071044">
    <property type="term" value="P:histone mRNA catabolic process"/>
    <property type="evidence" value="ECO:0007669"/>
    <property type="project" value="TreeGrafter"/>
</dbReference>
<dbReference type="SUPFAM" id="SSF69336">
    <property type="entry name" value="Alpha subunit of glutamate synthase, C-terminal domain"/>
    <property type="match status" value="1"/>
</dbReference>
<dbReference type="GO" id="GO:0003727">
    <property type="term" value="F:single-stranded RNA binding"/>
    <property type="evidence" value="ECO:0007669"/>
    <property type="project" value="TreeGrafter"/>
</dbReference>
<dbReference type="GO" id="GO:0000175">
    <property type="term" value="F:3'-5'-RNA exonuclease activity"/>
    <property type="evidence" value="ECO:0007669"/>
    <property type="project" value="InterPro"/>
</dbReference>
<dbReference type="PANTHER" id="PTHR12124:SF47">
    <property type="entry name" value="EXOSOME COMPONENT 10"/>
    <property type="match status" value="1"/>
</dbReference>
<dbReference type="GO" id="GO:0016491">
    <property type="term" value="F:oxidoreductase activity"/>
    <property type="evidence" value="ECO:0007669"/>
    <property type="project" value="InterPro"/>
</dbReference>
<dbReference type="GO" id="GO:0000467">
    <property type="term" value="P:exonucleolytic trimming to generate mature 3'-end of 5.8S rRNA from tricistronic rRNA transcript (SSU-rRNA, 5.8S rRNA, LSU-rRNA)"/>
    <property type="evidence" value="ECO:0007669"/>
    <property type="project" value="InterPro"/>
</dbReference>